<dbReference type="AlphaFoldDB" id="A0AAW1V5I3"/>
<accession>A0AAW1V5I3</accession>
<protein>
    <submittedName>
        <fullName evidence="1">Uncharacterized protein</fullName>
    </submittedName>
</protein>
<name>A0AAW1V5I3_9CUCU</name>
<evidence type="ECO:0000313" key="2">
    <source>
        <dbReference type="Proteomes" id="UP001431783"/>
    </source>
</evidence>
<comment type="caution">
    <text evidence="1">The sequence shown here is derived from an EMBL/GenBank/DDBJ whole genome shotgun (WGS) entry which is preliminary data.</text>
</comment>
<keyword evidence="2" id="KW-1185">Reference proteome</keyword>
<sequence>MASQMRPRDNEDHSGDLTVNQEVDAVFSVSRTHSLSIMTATKPTPQMVNKNTDIQQSDFYMRWKKPEYMKELDLNDPDIIFAINLGLQIQAISDVTGTIKPKLRADLQCLVDMCCETQDGNQNSTF</sequence>
<organism evidence="1 2">
    <name type="scientific">Henosepilachna vigintioctopunctata</name>
    <dbReference type="NCBI Taxonomy" id="420089"/>
    <lineage>
        <taxon>Eukaryota</taxon>
        <taxon>Metazoa</taxon>
        <taxon>Ecdysozoa</taxon>
        <taxon>Arthropoda</taxon>
        <taxon>Hexapoda</taxon>
        <taxon>Insecta</taxon>
        <taxon>Pterygota</taxon>
        <taxon>Neoptera</taxon>
        <taxon>Endopterygota</taxon>
        <taxon>Coleoptera</taxon>
        <taxon>Polyphaga</taxon>
        <taxon>Cucujiformia</taxon>
        <taxon>Coccinelloidea</taxon>
        <taxon>Coccinellidae</taxon>
        <taxon>Epilachninae</taxon>
        <taxon>Epilachnini</taxon>
        <taxon>Henosepilachna</taxon>
    </lineage>
</organism>
<evidence type="ECO:0000313" key="1">
    <source>
        <dbReference type="EMBL" id="KAK9890951.1"/>
    </source>
</evidence>
<reference evidence="1 2" key="1">
    <citation type="submission" date="2023-03" db="EMBL/GenBank/DDBJ databases">
        <title>Genome insight into feeding habits of ladybird beetles.</title>
        <authorList>
            <person name="Li H.-S."/>
            <person name="Huang Y.-H."/>
            <person name="Pang H."/>
        </authorList>
    </citation>
    <scope>NUCLEOTIDE SEQUENCE [LARGE SCALE GENOMIC DNA]</scope>
    <source>
        <strain evidence="1">SYSU_2023b</strain>
        <tissue evidence="1">Whole body</tissue>
    </source>
</reference>
<dbReference type="Proteomes" id="UP001431783">
    <property type="component" value="Unassembled WGS sequence"/>
</dbReference>
<proteinExistence type="predicted"/>
<dbReference type="EMBL" id="JARQZJ010000127">
    <property type="protein sequence ID" value="KAK9890951.1"/>
    <property type="molecule type" value="Genomic_DNA"/>
</dbReference>
<gene>
    <name evidence="1" type="ORF">WA026_013291</name>
</gene>